<evidence type="ECO:0000256" key="4">
    <source>
        <dbReference type="HAMAP-Rule" id="MF_00171"/>
    </source>
</evidence>
<organism evidence="10 11">
    <name type="scientific">Tautonia plasticadhaerens</name>
    <dbReference type="NCBI Taxonomy" id="2527974"/>
    <lineage>
        <taxon>Bacteria</taxon>
        <taxon>Pseudomonadati</taxon>
        <taxon>Planctomycetota</taxon>
        <taxon>Planctomycetia</taxon>
        <taxon>Isosphaerales</taxon>
        <taxon>Isosphaeraceae</taxon>
        <taxon>Tautonia</taxon>
    </lineage>
</organism>
<dbReference type="HAMAP" id="MF_00171">
    <property type="entry name" value="TruA"/>
    <property type="match status" value="1"/>
</dbReference>
<evidence type="ECO:0000256" key="8">
    <source>
        <dbReference type="SAM" id="MobiDB-lite"/>
    </source>
</evidence>
<dbReference type="CDD" id="cd02570">
    <property type="entry name" value="PseudoU_synth_EcTruA"/>
    <property type="match status" value="1"/>
</dbReference>
<dbReference type="Proteomes" id="UP000317835">
    <property type="component" value="Chromosome"/>
</dbReference>
<dbReference type="OrthoDB" id="9811823at2"/>
<protein>
    <recommendedName>
        <fullName evidence="4">tRNA pseudouridine synthase A</fullName>
        <ecNumber evidence="4">5.4.99.12</ecNumber>
    </recommendedName>
    <alternativeName>
        <fullName evidence="4">tRNA pseudouridine(38-40) synthase</fullName>
    </alternativeName>
    <alternativeName>
        <fullName evidence="4">tRNA pseudouridylate synthase I</fullName>
    </alternativeName>
    <alternativeName>
        <fullName evidence="4">tRNA-uridine isomerase I</fullName>
    </alternativeName>
</protein>
<dbReference type="InterPro" id="IPR020094">
    <property type="entry name" value="TruA/RsuA/RluB/E/F_N"/>
</dbReference>
<evidence type="ECO:0000256" key="6">
    <source>
        <dbReference type="PIRSR" id="PIRSR001430-2"/>
    </source>
</evidence>
<dbReference type="Pfam" id="PF01416">
    <property type="entry name" value="PseudoU_synth_1"/>
    <property type="match status" value="2"/>
</dbReference>
<dbReference type="GO" id="GO:0003723">
    <property type="term" value="F:RNA binding"/>
    <property type="evidence" value="ECO:0007669"/>
    <property type="project" value="InterPro"/>
</dbReference>
<comment type="catalytic activity">
    <reaction evidence="4 7">
        <text>uridine(38/39/40) in tRNA = pseudouridine(38/39/40) in tRNA</text>
        <dbReference type="Rhea" id="RHEA:22376"/>
        <dbReference type="Rhea" id="RHEA-COMP:10085"/>
        <dbReference type="Rhea" id="RHEA-COMP:10087"/>
        <dbReference type="ChEBI" id="CHEBI:65314"/>
        <dbReference type="ChEBI" id="CHEBI:65315"/>
        <dbReference type="EC" id="5.4.99.12"/>
    </reaction>
</comment>
<comment type="subunit">
    <text evidence="4">Homodimer.</text>
</comment>
<dbReference type="GO" id="GO:0160147">
    <property type="term" value="F:tRNA pseudouridine(38-40) synthase activity"/>
    <property type="evidence" value="ECO:0007669"/>
    <property type="project" value="UniProtKB-EC"/>
</dbReference>
<feature type="active site" description="Nucleophile" evidence="4 5">
    <location>
        <position position="52"/>
    </location>
</feature>
<comment type="caution">
    <text evidence="4">Lacks conserved residue(s) required for the propagation of feature annotation.</text>
</comment>
<dbReference type="InterPro" id="IPR001406">
    <property type="entry name" value="PsdUridine_synth_TruA"/>
</dbReference>
<keyword evidence="2 4" id="KW-0819">tRNA processing</keyword>
<dbReference type="RefSeq" id="WP_145267402.1">
    <property type="nucleotide sequence ID" value="NZ_CP036426.1"/>
</dbReference>
<evidence type="ECO:0000256" key="7">
    <source>
        <dbReference type="RuleBase" id="RU003792"/>
    </source>
</evidence>
<proteinExistence type="inferred from homology"/>
<dbReference type="FunFam" id="3.30.70.580:FF:000001">
    <property type="entry name" value="tRNA pseudouridine synthase A"/>
    <property type="match status" value="1"/>
</dbReference>
<evidence type="ECO:0000256" key="2">
    <source>
        <dbReference type="ARBA" id="ARBA00022694"/>
    </source>
</evidence>
<feature type="domain" description="Pseudouridine synthase I TruA alpha/beta" evidence="9">
    <location>
        <begin position="10"/>
        <end position="101"/>
    </location>
</feature>
<dbReference type="Gene3D" id="3.30.70.660">
    <property type="entry name" value="Pseudouridine synthase I, catalytic domain, C-terminal subdomain"/>
    <property type="match status" value="1"/>
</dbReference>
<dbReference type="SUPFAM" id="SSF55120">
    <property type="entry name" value="Pseudouridine synthase"/>
    <property type="match status" value="1"/>
</dbReference>
<name>A0A518GWK5_9BACT</name>
<dbReference type="EC" id="5.4.99.12" evidence="4"/>
<reference evidence="10 11" key="1">
    <citation type="submission" date="2019-02" db="EMBL/GenBank/DDBJ databases">
        <title>Deep-cultivation of Planctomycetes and their phenomic and genomic characterization uncovers novel biology.</title>
        <authorList>
            <person name="Wiegand S."/>
            <person name="Jogler M."/>
            <person name="Boedeker C."/>
            <person name="Pinto D."/>
            <person name="Vollmers J."/>
            <person name="Rivas-Marin E."/>
            <person name="Kohn T."/>
            <person name="Peeters S.H."/>
            <person name="Heuer A."/>
            <person name="Rast P."/>
            <person name="Oberbeckmann S."/>
            <person name="Bunk B."/>
            <person name="Jeske O."/>
            <person name="Meyerdierks A."/>
            <person name="Storesund J.E."/>
            <person name="Kallscheuer N."/>
            <person name="Luecker S."/>
            <person name="Lage O.M."/>
            <person name="Pohl T."/>
            <person name="Merkel B.J."/>
            <person name="Hornburger P."/>
            <person name="Mueller R.-W."/>
            <person name="Bruemmer F."/>
            <person name="Labrenz M."/>
            <person name="Spormann A.M."/>
            <person name="Op den Camp H."/>
            <person name="Overmann J."/>
            <person name="Amann R."/>
            <person name="Jetten M.S.M."/>
            <person name="Mascher T."/>
            <person name="Medema M.H."/>
            <person name="Devos D.P."/>
            <person name="Kaster A.-K."/>
            <person name="Ovreas L."/>
            <person name="Rohde M."/>
            <person name="Galperin M.Y."/>
            <person name="Jogler C."/>
        </authorList>
    </citation>
    <scope>NUCLEOTIDE SEQUENCE [LARGE SCALE GENOMIC DNA]</scope>
    <source>
        <strain evidence="10 11">ElP</strain>
    </source>
</reference>
<feature type="binding site" evidence="4 6">
    <location>
        <position position="110"/>
    </location>
    <ligand>
        <name>substrate</name>
    </ligand>
</feature>
<dbReference type="InterPro" id="IPR020097">
    <property type="entry name" value="PsdUridine_synth_TruA_a/b_dom"/>
</dbReference>
<comment type="function">
    <text evidence="4">Formation of pseudouridine at positions 38, 39 and 40 in the anticodon stem and loop of transfer RNAs.</text>
</comment>
<gene>
    <name evidence="4 10" type="primary">truA</name>
    <name evidence="10" type="ORF">ElP_08110</name>
</gene>
<sequence>MRNLKLTICYDGSDFHGWQRQPGLPTVQEALESAVEQITGERPDATASGRTDAGVHALGQVVNFYTASKLGPGVLLRGINAKLPRSVRVLEAEEVPQAFHATLDARSKRYRYVIDNAPIPDPFRLRYCWHVGTGLDEERMHRASQALKGRHDFRSFETEWPNRTSSVRTIFDIGVARDGPVVTLEVEADGFLYNMVRSITGTLVLIGGGRRPESFAAEALAAQSRKDAGPTAPPQGLFLRYVRYDRTSAGVVPAIRPVRPGARPDPPRRGGPLTPGAP</sequence>
<feature type="domain" description="Pseudouridine synthase I TruA alpha/beta" evidence="9">
    <location>
        <begin position="143"/>
        <end position="245"/>
    </location>
</feature>
<evidence type="ECO:0000313" key="11">
    <source>
        <dbReference type="Proteomes" id="UP000317835"/>
    </source>
</evidence>
<feature type="region of interest" description="Disordered" evidence="8">
    <location>
        <begin position="255"/>
        <end position="278"/>
    </location>
</feature>
<dbReference type="NCBIfam" id="TIGR00071">
    <property type="entry name" value="hisT_truA"/>
    <property type="match status" value="1"/>
</dbReference>
<evidence type="ECO:0000256" key="1">
    <source>
        <dbReference type="ARBA" id="ARBA00009375"/>
    </source>
</evidence>
<dbReference type="Gene3D" id="3.30.70.580">
    <property type="entry name" value="Pseudouridine synthase I, catalytic domain, N-terminal subdomain"/>
    <property type="match status" value="1"/>
</dbReference>
<dbReference type="PANTHER" id="PTHR11142:SF0">
    <property type="entry name" value="TRNA PSEUDOURIDINE SYNTHASE-LIKE 1"/>
    <property type="match status" value="1"/>
</dbReference>
<evidence type="ECO:0000256" key="5">
    <source>
        <dbReference type="PIRSR" id="PIRSR001430-1"/>
    </source>
</evidence>
<keyword evidence="11" id="KW-1185">Reference proteome</keyword>
<dbReference type="InterPro" id="IPR020095">
    <property type="entry name" value="PsdUridine_synth_TruA_C"/>
</dbReference>
<dbReference type="PIRSF" id="PIRSF001430">
    <property type="entry name" value="tRNA_psdUrid_synth"/>
    <property type="match status" value="1"/>
</dbReference>
<evidence type="ECO:0000256" key="3">
    <source>
        <dbReference type="ARBA" id="ARBA00023235"/>
    </source>
</evidence>
<dbReference type="GO" id="GO:0031119">
    <property type="term" value="P:tRNA pseudouridine synthesis"/>
    <property type="evidence" value="ECO:0007669"/>
    <property type="project" value="UniProtKB-UniRule"/>
</dbReference>
<dbReference type="InterPro" id="IPR020103">
    <property type="entry name" value="PsdUridine_synth_cat_dom_sf"/>
</dbReference>
<dbReference type="PANTHER" id="PTHR11142">
    <property type="entry name" value="PSEUDOURIDYLATE SYNTHASE"/>
    <property type="match status" value="1"/>
</dbReference>
<evidence type="ECO:0000313" key="10">
    <source>
        <dbReference type="EMBL" id="QDV32969.1"/>
    </source>
</evidence>
<dbReference type="AlphaFoldDB" id="A0A518GWK5"/>
<dbReference type="EMBL" id="CP036426">
    <property type="protein sequence ID" value="QDV32969.1"/>
    <property type="molecule type" value="Genomic_DNA"/>
</dbReference>
<accession>A0A518GWK5</accession>
<keyword evidence="3 4" id="KW-0413">Isomerase</keyword>
<evidence type="ECO:0000259" key="9">
    <source>
        <dbReference type="Pfam" id="PF01416"/>
    </source>
</evidence>
<comment type="similarity">
    <text evidence="1 4 7">Belongs to the tRNA pseudouridine synthase TruA family.</text>
</comment>
<dbReference type="KEGG" id="tpla:ElP_08110"/>